<feature type="transmembrane region" description="Helical" evidence="6">
    <location>
        <begin position="187"/>
        <end position="205"/>
    </location>
</feature>
<protein>
    <submittedName>
        <fullName evidence="7">ABC transporter permease</fullName>
    </submittedName>
</protein>
<evidence type="ECO:0000313" key="7">
    <source>
        <dbReference type="EMBL" id="GAA4410655.1"/>
    </source>
</evidence>
<keyword evidence="5 6" id="KW-0472">Membrane</keyword>
<sequence length="340" mass="35233">MSSSTSAAAAEFARRRQSPVQKIQHLLHGHPWLSPLFLLVLTFVIFSILNPRFASPNAQSLLLQQVAVVACLAIGQTLVILTAGIDLSVGAITILAMMVMASLAADQGVPGLLAILIGIALAVGAGFLNGFLVTRVGLPPFIVTLGTLSIFTAIALLYSGGSSIQNNRLPDIINVTGESFSVGPFRVTVGVLMVLALYCIVGFALTQTAWGRHIFAVGDDAESARLSGVASKRILLSVYTVAGLIYGFAAWIQIGRAGSATANGIPDANLDSITAVVIGGTSLFGGRGGLIGSLLGALIVGSFTLGLSLAGVDQQWRLFAIGVLVIVAVSVDQWIRKVKA</sequence>
<dbReference type="PANTHER" id="PTHR32196">
    <property type="entry name" value="ABC TRANSPORTER PERMEASE PROTEIN YPHD-RELATED-RELATED"/>
    <property type="match status" value="1"/>
</dbReference>
<comment type="subcellular location">
    <subcellularLocation>
        <location evidence="1">Cell membrane</location>
        <topology evidence="1">Multi-pass membrane protein</topology>
    </subcellularLocation>
</comment>
<organism evidence="7 8">
    <name type="scientific">Fodinibacter luteus</name>
    <dbReference type="NCBI Taxonomy" id="552064"/>
    <lineage>
        <taxon>Bacteria</taxon>
        <taxon>Bacillati</taxon>
        <taxon>Actinomycetota</taxon>
        <taxon>Actinomycetes</taxon>
        <taxon>Micrococcales</taxon>
        <taxon>Intrasporangiaceae</taxon>
        <taxon>Fodinibacter (ex Wang et al. 2009)</taxon>
    </lineage>
</organism>
<keyword evidence="8" id="KW-1185">Reference proteome</keyword>
<feature type="transmembrane region" description="Helical" evidence="6">
    <location>
        <begin position="234"/>
        <end position="252"/>
    </location>
</feature>
<feature type="transmembrane region" description="Helical" evidence="6">
    <location>
        <begin position="138"/>
        <end position="158"/>
    </location>
</feature>
<feature type="transmembrane region" description="Helical" evidence="6">
    <location>
        <begin position="316"/>
        <end position="335"/>
    </location>
</feature>
<dbReference type="InterPro" id="IPR001851">
    <property type="entry name" value="ABC_transp_permease"/>
</dbReference>
<dbReference type="EMBL" id="BAABGM010000020">
    <property type="protein sequence ID" value="GAA4410655.1"/>
    <property type="molecule type" value="Genomic_DNA"/>
</dbReference>
<dbReference type="Pfam" id="PF02653">
    <property type="entry name" value="BPD_transp_2"/>
    <property type="match status" value="1"/>
</dbReference>
<keyword evidence="4 6" id="KW-1133">Transmembrane helix</keyword>
<reference evidence="8" key="1">
    <citation type="journal article" date="2019" name="Int. J. Syst. Evol. Microbiol.">
        <title>The Global Catalogue of Microorganisms (GCM) 10K type strain sequencing project: providing services to taxonomists for standard genome sequencing and annotation.</title>
        <authorList>
            <consortium name="The Broad Institute Genomics Platform"/>
            <consortium name="The Broad Institute Genome Sequencing Center for Infectious Disease"/>
            <person name="Wu L."/>
            <person name="Ma J."/>
        </authorList>
    </citation>
    <scope>NUCLEOTIDE SEQUENCE [LARGE SCALE GENOMIC DNA]</scope>
    <source>
        <strain evidence="8">JCM 17809</strain>
    </source>
</reference>
<feature type="transmembrane region" description="Helical" evidence="6">
    <location>
        <begin position="32"/>
        <end position="49"/>
    </location>
</feature>
<evidence type="ECO:0000256" key="1">
    <source>
        <dbReference type="ARBA" id="ARBA00004651"/>
    </source>
</evidence>
<keyword evidence="3 6" id="KW-0812">Transmembrane</keyword>
<feature type="transmembrane region" description="Helical" evidence="6">
    <location>
        <begin position="112"/>
        <end position="132"/>
    </location>
</feature>
<comment type="caution">
    <text evidence="7">The sequence shown here is derived from an EMBL/GenBank/DDBJ whole genome shotgun (WGS) entry which is preliminary data.</text>
</comment>
<evidence type="ECO:0000256" key="6">
    <source>
        <dbReference type="SAM" id="Phobius"/>
    </source>
</evidence>
<dbReference type="RefSeq" id="WP_345207541.1">
    <property type="nucleotide sequence ID" value="NZ_BAABGM010000020.1"/>
</dbReference>
<evidence type="ECO:0000256" key="5">
    <source>
        <dbReference type="ARBA" id="ARBA00023136"/>
    </source>
</evidence>
<evidence type="ECO:0000256" key="2">
    <source>
        <dbReference type="ARBA" id="ARBA00022475"/>
    </source>
</evidence>
<gene>
    <name evidence="7" type="ORF">GCM10023168_30570</name>
</gene>
<evidence type="ECO:0000256" key="4">
    <source>
        <dbReference type="ARBA" id="ARBA00022989"/>
    </source>
</evidence>
<evidence type="ECO:0000313" key="8">
    <source>
        <dbReference type="Proteomes" id="UP001500945"/>
    </source>
</evidence>
<dbReference type="Proteomes" id="UP001500945">
    <property type="component" value="Unassembled WGS sequence"/>
</dbReference>
<dbReference type="CDD" id="cd06579">
    <property type="entry name" value="TM_PBP1_transp_AraH_like"/>
    <property type="match status" value="1"/>
</dbReference>
<proteinExistence type="predicted"/>
<accession>A0ABP8KM55</accession>
<keyword evidence="2" id="KW-1003">Cell membrane</keyword>
<name>A0ABP8KM55_9MICO</name>
<evidence type="ECO:0000256" key="3">
    <source>
        <dbReference type="ARBA" id="ARBA00022692"/>
    </source>
</evidence>
<feature type="transmembrane region" description="Helical" evidence="6">
    <location>
        <begin position="61"/>
        <end position="81"/>
    </location>
</feature>
<feature type="transmembrane region" description="Helical" evidence="6">
    <location>
        <begin position="290"/>
        <end position="310"/>
    </location>
</feature>